<sequence length="227" mass="24524">MGGAFSGRDSDPVRRRSRDCNRTRSGVWPPRRAGSIHAKVPHRLATSRAGGGELGRGWPAGDQVPERVPGSGPAHLGKGRMGEPAAMAILCHLACRTLPKRCFWPPEADFAHLVGLDAEHDASALAELHIGHQKIDDDPMALLASLLVMQRAHEESKTKAIRLGEVWGKKRANAQATTQVMSARVPAWLRVGAAEAFTISPEWIEQSTRGILQEAVYKEGLGAASLR</sequence>
<name>A0A1I4N320_9HYPH</name>
<feature type="compositionally biased region" description="Basic and acidic residues" evidence="1">
    <location>
        <begin position="8"/>
        <end position="22"/>
    </location>
</feature>
<protein>
    <submittedName>
        <fullName evidence="2">Uncharacterized protein</fullName>
    </submittedName>
</protein>
<evidence type="ECO:0000256" key="1">
    <source>
        <dbReference type="SAM" id="MobiDB-lite"/>
    </source>
</evidence>
<dbReference type="EMBL" id="FOSV01000053">
    <property type="protein sequence ID" value="SFM09878.1"/>
    <property type="molecule type" value="Genomic_DNA"/>
</dbReference>
<dbReference type="Proteomes" id="UP000198804">
    <property type="component" value="Unassembled WGS sequence"/>
</dbReference>
<organism evidence="2 3">
    <name type="scientific">Methylorubrum salsuginis</name>
    <dbReference type="NCBI Taxonomy" id="414703"/>
    <lineage>
        <taxon>Bacteria</taxon>
        <taxon>Pseudomonadati</taxon>
        <taxon>Pseudomonadota</taxon>
        <taxon>Alphaproteobacteria</taxon>
        <taxon>Hyphomicrobiales</taxon>
        <taxon>Methylobacteriaceae</taxon>
        <taxon>Methylorubrum</taxon>
    </lineage>
</organism>
<gene>
    <name evidence="2" type="ORF">SAMN04488125_1535</name>
</gene>
<dbReference type="AlphaFoldDB" id="A0A1I4N320"/>
<feature type="region of interest" description="Disordered" evidence="1">
    <location>
        <begin position="1"/>
        <end position="68"/>
    </location>
</feature>
<keyword evidence="3" id="KW-1185">Reference proteome</keyword>
<accession>A0A1I4N320</accession>
<proteinExistence type="predicted"/>
<evidence type="ECO:0000313" key="2">
    <source>
        <dbReference type="EMBL" id="SFM09878.1"/>
    </source>
</evidence>
<dbReference type="STRING" id="414703.SAMN04488125_1535"/>
<evidence type="ECO:0000313" key="3">
    <source>
        <dbReference type="Proteomes" id="UP000198804"/>
    </source>
</evidence>
<reference evidence="3" key="1">
    <citation type="submission" date="2016-10" db="EMBL/GenBank/DDBJ databases">
        <authorList>
            <person name="Varghese N."/>
            <person name="Submissions S."/>
        </authorList>
    </citation>
    <scope>NUCLEOTIDE SEQUENCE [LARGE SCALE GENOMIC DNA]</scope>
    <source>
        <strain evidence="3">CGMCC 1.6474</strain>
    </source>
</reference>